<dbReference type="PANTHER" id="PTHR33112:SF12">
    <property type="entry name" value="HETEROKARYON INCOMPATIBILITY DOMAIN-CONTAINING PROTEIN"/>
    <property type="match status" value="1"/>
</dbReference>
<feature type="region of interest" description="Disordered" evidence="1">
    <location>
        <begin position="101"/>
        <end position="126"/>
    </location>
</feature>
<dbReference type="AlphaFoldDB" id="A0A6G1JKE9"/>
<evidence type="ECO:0000256" key="1">
    <source>
        <dbReference type="SAM" id="MobiDB-lite"/>
    </source>
</evidence>
<proteinExistence type="predicted"/>
<sequence length="894" mass="101114">MPPLFLKLELDNQDELLTLQEEAASWIAGAEWAKHPSNPGLCFVPLDKVPACVHRLTNFILNQRDEISKQAFPDGRTKMLTYGIRPSILLFNNDDTWIHVGSPKEKSRNGDVPIESQKSGPEEKSQILEDSLKYDEAVLEGTLEPQQSDVGSSMLSKDRSDLCFPCSSLPLDKLGLQYYNQSDCATGVVYSTELGSLFFSRRFPEVFQTAKSQSCLFCAILVQTSLELIQSSLDEFMDLKTTASGVKYFEAESVTGKPEDFDFREFLNKKFCDLQYVYRVSSLEERSDQFNPQRATLNRLIIEIRKHNRGTKSSGKFFSAIRFQSCNSEPATVHDQCDSGILFSRDIGESLPYGGRLRANLIDERLVRTWKDYCLNHHGHLCSTHNIVTPKPRVRLIDVDKRCIVNGSGTENWVALSYVWGAANTVLTTTENIIQHETRGSLEGILPPTIEDALRVTQALGERYLWVDCLCILQDCEEDKSIHLPRMGDIYRHAVVTIVAASGSNAAAGLPGIRNSITRSEQLFIQFGPSFKLGDYGVVTMTDPADSRDCDYATGSPWSMRAWTFQERLLSRRVLVFTKDLVYWECEKAIWREDCFGELPAEFPRIFTSGFGSDTFWRHLELSRLWRSHPFDIVNTYRQIISHYTGLQLTYQEDGLNAISGVLAALEMRSGFKFLWGLPTAMLSAALTWESHSDDDSILSSRNQRRTAKHTLGPTQNIISHCPFPSWSWVGWIGKVWIDPDQNAISRQSSPIFFTCSESKHTQLIEVKSHSESKVQPFWTRSGWEVTGDTVIRNEHVPDRMGNIISLNCILAFWTDVAEVLIRWQDTDVTWRSYHEESKVKAEICQEEVKMMSTWGQVPIGVESLSSTDGSLVVIGTNSCYVNVLLVSWTDGIA</sequence>
<organism evidence="3 4">
    <name type="scientific">Lentithecium fluviatile CBS 122367</name>
    <dbReference type="NCBI Taxonomy" id="1168545"/>
    <lineage>
        <taxon>Eukaryota</taxon>
        <taxon>Fungi</taxon>
        <taxon>Dikarya</taxon>
        <taxon>Ascomycota</taxon>
        <taxon>Pezizomycotina</taxon>
        <taxon>Dothideomycetes</taxon>
        <taxon>Pleosporomycetidae</taxon>
        <taxon>Pleosporales</taxon>
        <taxon>Massarineae</taxon>
        <taxon>Lentitheciaceae</taxon>
        <taxon>Lentithecium</taxon>
    </lineage>
</organism>
<protein>
    <submittedName>
        <fullName evidence="3">HET-domain-containing protein</fullName>
    </submittedName>
</protein>
<feature type="domain" description="Heterokaryon incompatibility" evidence="2">
    <location>
        <begin position="413"/>
        <end position="567"/>
    </location>
</feature>
<dbReference type="Proteomes" id="UP000799291">
    <property type="component" value="Unassembled WGS sequence"/>
</dbReference>
<accession>A0A6G1JKE9</accession>
<dbReference type="Pfam" id="PF06985">
    <property type="entry name" value="HET"/>
    <property type="match status" value="1"/>
</dbReference>
<evidence type="ECO:0000259" key="2">
    <source>
        <dbReference type="Pfam" id="PF06985"/>
    </source>
</evidence>
<keyword evidence="4" id="KW-1185">Reference proteome</keyword>
<dbReference type="EMBL" id="MU005570">
    <property type="protein sequence ID" value="KAF2690615.1"/>
    <property type="molecule type" value="Genomic_DNA"/>
</dbReference>
<evidence type="ECO:0000313" key="4">
    <source>
        <dbReference type="Proteomes" id="UP000799291"/>
    </source>
</evidence>
<gene>
    <name evidence="3" type="ORF">K458DRAFT_482852</name>
</gene>
<evidence type="ECO:0000313" key="3">
    <source>
        <dbReference type="EMBL" id="KAF2690615.1"/>
    </source>
</evidence>
<dbReference type="OrthoDB" id="5135333at2759"/>
<dbReference type="PANTHER" id="PTHR33112">
    <property type="entry name" value="DOMAIN PROTEIN, PUTATIVE-RELATED"/>
    <property type="match status" value="1"/>
</dbReference>
<dbReference type="InterPro" id="IPR010730">
    <property type="entry name" value="HET"/>
</dbReference>
<reference evidence="3" key="1">
    <citation type="journal article" date="2020" name="Stud. Mycol.">
        <title>101 Dothideomycetes genomes: a test case for predicting lifestyles and emergence of pathogens.</title>
        <authorList>
            <person name="Haridas S."/>
            <person name="Albert R."/>
            <person name="Binder M."/>
            <person name="Bloem J."/>
            <person name="Labutti K."/>
            <person name="Salamov A."/>
            <person name="Andreopoulos B."/>
            <person name="Baker S."/>
            <person name="Barry K."/>
            <person name="Bills G."/>
            <person name="Bluhm B."/>
            <person name="Cannon C."/>
            <person name="Castanera R."/>
            <person name="Culley D."/>
            <person name="Daum C."/>
            <person name="Ezra D."/>
            <person name="Gonzalez J."/>
            <person name="Henrissat B."/>
            <person name="Kuo A."/>
            <person name="Liang C."/>
            <person name="Lipzen A."/>
            <person name="Lutzoni F."/>
            <person name="Magnuson J."/>
            <person name="Mondo S."/>
            <person name="Nolan M."/>
            <person name="Ohm R."/>
            <person name="Pangilinan J."/>
            <person name="Park H.-J."/>
            <person name="Ramirez L."/>
            <person name="Alfaro M."/>
            <person name="Sun H."/>
            <person name="Tritt A."/>
            <person name="Yoshinaga Y."/>
            <person name="Zwiers L.-H."/>
            <person name="Turgeon B."/>
            <person name="Goodwin S."/>
            <person name="Spatafora J."/>
            <person name="Crous P."/>
            <person name="Grigoriev I."/>
        </authorList>
    </citation>
    <scope>NUCLEOTIDE SEQUENCE</scope>
    <source>
        <strain evidence="3">CBS 122367</strain>
    </source>
</reference>
<name>A0A6G1JKE9_9PLEO</name>